<accession>A0A0R8P7N8</accession>
<dbReference type="Pfam" id="PF03392">
    <property type="entry name" value="OS-D"/>
    <property type="match status" value="1"/>
</dbReference>
<dbReference type="InterPro" id="IPR005055">
    <property type="entry name" value="A10/PebIII"/>
</dbReference>
<protein>
    <submittedName>
        <fullName evidence="2">Chemosensory protein 3</fullName>
    </submittedName>
</protein>
<feature type="signal peptide" evidence="1">
    <location>
        <begin position="1"/>
        <end position="23"/>
    </location>
</feature>
<sequence>MKYFTIGVFVLVAAFVSITFADGEKYTSKYDNLDIDNILQNDRLLNNYIACVKGVGKCTAEGEELKKHANEALNNCCEKCTDKQKEIIKKVYKHLIEKRQDLVKDLREKFDPNSEYEEKCKGKFDIADK</sequence>
<dbReference type="Gene3D" id="1.10.2080.10">
    <property type="entry name" value="Insect odorant-binding protein A10/Ejaculatory bulb-specific protein 3"/>
    <property type="match status" value="1"/>
</dbReference>
<evidence type="ECO:0000313" key="2">
    <source>
        <dbReference type="EMBL" id="AKW47184.1"/>
    </source>
</evidence>
<feature type="chain" id="PRO_5006587758" evidence="1">
    <location>
        <begin position="24"/>
        <end position="129"/>
    </location>
</feature>
<dbReference type="EMBL" id="KP082892">
    <property type="protein sequence ID" value="AKW47184.1"/>
    <property type="molecule type" value="mRNA"/>
</dbReference>
<dbReference type="SUPFAM" id="SSF100910">
    <property type="entry name" value="Chemosensory protein Csp2"/>
    <property type="match status" value="1"/>
</dbReference>
<dbReference type="PANTHER" id="PTHR11257:SF12">
    <property type="entry name" value="EJACULATORY BULB-SPECIFIC PROTEIN 3-RELATED"/>
    <property type="match status" value="1"/>
</dbReference>
<dbReference type="InterPro" id="IPR036682">
    <property type="entry name" value="OS_D_A10/PebIII_sf"/>
</dbReference>
<proteinExistence type="evidence at transcript level"/>
<evidence type="ECO:0000256" key="1">
    <source>
        <dbReference type="SAM" id="SignalP"/>
    </source>
</evidence>
<dbReference type="AlphaFoldDB" id="A0A0R8P7N8"/>
<reference evidence="2" key="1">
    <citation type="submission" date="2014-10" db="EMBL/GenBank/DDBJ databases">
        <title>Identification and comparison of genes expressed in the antennae of Chrysopa pallens and Chrysoperla sinica.</title>
        <authorList>
            <person name="Li Z."/>
        </authorList>
    </citation>
    <scope>NUCLEOTIDE SEQUENCE</scope>
</reference>
<organism evidence="2">
    <name type="scientific">Chrysopa pallens</name>
    <name type="common">Green lacewing</name>
    <name type="synonym">Hemerobius pallens</name>
    <dbReference type="NCBI Taxonomy" id="417485"/>
    <lineage>
        <taxon>Eukaryota</taxon>
        <taxon>Metazoa</taxon>
        <taxon>Ecdysozoa</taxon>
        <taxon>Arthropoda</taxon>
        <taxon>Hexapoda</taxon>
        <taxon>Insecta</taxon>
        <taxon>Pterygota</taxon>
        <taxon>Neoptera</taxon>
        <taxon>Endopterygota</taxon>
        <taxon>Neuroptera</taxon>
        <taxon>Hemerobiiformia</taxon>
        <taxon>Chrysopidae</taxon>
        <taxon>Chrysopinae</taxon>
        <taxon>Chrysopa</taxon>
    </lineage>
</organism>
<keyword evidence="1" id="KW-0732">Signal</keyword>
<name>A0A0R8P7N8_CHRPA</name>
<dbReference type="PANTHER" id="PTHR11257">
    <property type="entry name" value="CHEMOSENSORY PROTEIN-RELATED"/>
    <property type="match status" value="1"/>
</dbReference>